<dbReference type="Pfam" id="PF02901">
    <property type="entry name" value="PFL-like"/>
    <property type="match status" value="1"/>
</dbReference>
<feature type="domain" description="Glycine radical" evidence="4">
    <location>
        <begin position="666"/>
        <end position="786"/>
    </location>
</feature>
<keyword evidence="6" id="KW-0808">Transferase</keyword>
<dbReference type="CDD" id="cd01677">
    <property type="entry name" value="PFL2_DhaB_BssA"/>
    <property type="match status" value="1"/>
</dbReference>
<gene>
    <name evidence="6" type="ordered locus">Tlie_1574</name>
</gene>
<accession>G7V7P2</accession>
<evidence type="ECO:0000313" key="6">
    <source>
        <dbReference type="EMBL" id="AER67296.1"/>
    </source>
</evidence>
<dbReference type="InterPro" id="IPR050012">
    <property type="entry name" value="Glycl_HYPD"/>
</dbReference>
<dbReference type="OrthoDB" id="9803969at2"/>
<sequence>MNERIKRLREESYETPVTLDYERAEIITDFYRENIGKYSVPVMRALAFKELCAKKTIYIGKDELIVGERGPKPKCVSTYPELTCHTLEDLEILDTREKNPYKVSEECKRVYKEKVIPFWKGRSMRDRIFEQLDDEWKDAYAAGIFTEFMEQRAPGHTTLDGKFYKKGLEDFKKEIDESIASLDFLNDPEATKKREQLKGMRIACDAVILFAERHADLAEKMAKEEKDPKRKAELERIAANCRWVPRYAPRDFWEALQMYWFMHLGTITELNGWDAMNPGHLDRYFYPFYKKDLEEGKITRDWAKELLSAFWIKFNNHPAPPKVGVTAAESGTYNDFTNINLGGLLPDGSDSVNEISYMMLEIMDEIHLLQPQANVQLSRKTPDRFLKAACRVIRKGYGYPSIFNADAVIAEMIRVGKTLEDAREGGTSGCVETGAFGKEAYILTGYLNVPKILEITLNNGVDPMTGKKIGLETGDPRNFQTYEELFEAFKKQLHHFVDIKMRGNQFIERMYAEYAPAVFLSVLIDDCIKKGKDYNDGGPRYNTNYIQCVGIGTITDSLSALKKHVFEEKRYSMDEVLDALKKDFEGYESMRLTFMNKTPRYGNDDDYADNIMKEVFETLFNEIEGRKNTKGGEYHVDMLPTTCHIYFGSVMGASPDGRKARMPLSEGISPVQGADRNGPTAVIKSAGKMDHIKTGGTLLNMKFMPKVLEGEEGIEKLANLIRTYFRYDAHHIQFNVVDEATLRDAQKHPEKYRDLIVRVAGYSDYFCDLGKELQEEIIARTAQETL</sequence>
<dbReference type="HOGENOM" id="CLU_009096_0_1_0"/>
<keyword evidence="2 6" id="KW-0456">Lyase</keyword>
<dbReference type="SUPFAM" id="SSF51998">
    <property type="entry name" value="PFL-like glycyl radical enzymes"/>
    <property type="match status" value="1"/>
</dbReference>
<dbReference type="PROSITE" id="PS51149">
    <property type="entry name" value="GLY_RADICAL_2"/>
    <property type="match status" value="1"/>
</dbReference>
<dbReference type="InterPro" id="IPR051215">
    <property type="entry name" value="GRE"/>
</dbReference>
<keyword evidence="7" id="KW-1185">Reference proteome</keyword>
<dbReference type="Gene3D" id="3.20.70.20">
    <property type="match status" value="1"/>
</dbReference>
<dbReference type="KEGG" id="tli:Tlie_1574"/>
<evidence type="ECO:0000259" key="4">
    <source>
        <dbReference type="PROSITE" id="PS51149"/>
    </source>
</evidence>
<dbReference type="EC" id="2.3.1.54" evidence="6"/>
<dbReference type="InterPro" id="IPR010098">
    <property type="entry name" value="PFL2/GDeHydtase_fam"/>
</dbReference>
<proteinExistence type="predicted"/>
<evidence type="ECO:0000259" key="5">
    <source>
        <dbReference type="PROSITE" id="PS51554"/>
    </source>
</evidence>
<keyword evidence="6" id="KW-0012">Acyltransferase</keyword>
<dbReference type="NCBIfam" id="TIGR01774">
    <property type="entry name" value="PFL2-3"/>
    <property type="match status" value="1"/>
</dbReference>
<organism evidence="6 7">
    <name type="scientific">Thermovirga lienii (strain ATCC BAA-1197 / DSM 17291 / Cas60314)</name>
    <dbReference type="NCBI Taxonomy" id="580340"/>
    <lineage>
        <taxon>Bacteria</taxon>
        <taxon>Thermotogati</taxon>
        <taxon>Synergistota</taxon>
        <taxon>Synergistia</taxon>
        <taxon>Synergistales</taxon>
        <taxon>Thermovirgaceae</taxon>
        <taxon>Thermovirga</taxon>
    </lineage>
</organism>
<dbReference type="NCBIfam" id="NF043068">
    <property type="entry name" value="glycl_HYPD"/>
    <property type="match status" value="1"/>
</dbReference>
<keyword evidence="6" id="KW-0670">Pyruvate</keyword>
<evidence type="ECO:0000256" key="1">
    <source>
        <dbReference type="ARBA" id="ARBA00022818"/>
    </source>
</evidence>
<dbReference type="GO" id="GO:0016835">
    <property type="term" value="F:carbon-oxygen lyase activity"/>
    <property type="evidence" value="ECO:0007669"/>
    <property type="project" value="InterPro"/>
</dbReference>
<dbReference type="InterPro" id="IPR001150">
    <property type="entry name" value="Gly_radical"/>
</dbReference>
<name>G7V7P2_THELD</name>
<dbReference type="GO" id="GO:0008861">
    <property type="term" value="F:formate C-acetyltransferase activity"/>
    <property type="evidence" value="ECO:0007669"/>
    <property type="project" value="UniProtKB-EC"/>
</dbReference>
<feature type="modified residue" description="Glycine radical" evidence="3">
    <location>
        <position position="761"/>
    </location>
</feature>
<dbReference type="PROSITE" id="PS51554">
    <property type="entry name" value="PFL"/>
    <property type="match status" value="1"/>
</dbReference>
<dbReference type="AlphaFoldDB" id="G7V7P2"/>
<evidence type="ECO:0000256" key="3">
    <source>
        <dbReference type="PROSITE-ProRule" id="PRU00493"/>
    </source>
</evidence>
<feature type="domain" description="PFL" evidence="5">
    <location>
        <begin position="3"/>
        <end position="659"/>
    </location>
</feature>
<dbReference type="PANTHER" id="PTHR43641">
    <property type="entry name" value="FORMATE ACETYLTRANSFERASE 3-RELATED"/>
    <property type="match status" value="1"/>
</dbReference>
<dbReference type="STRING" id="580340.Tlie_1574"/>
<dbReference type="Proteomes" id="UP000005868">
    <property type="component" value="Chromosome"/>
</dbReference>
<dbReference type="InterPro" id="IPR004184">
    <property type="entry name" value="PFL_dom"/>
</dbReference>
<reference evidence="6 7" key="2">
    <citation type="journal article" date="2012" name="Stand. Genomic Sci.">
        <title>Genome sequence of the moderately thermophilic, amino-acid-degrading and sulfur-reducing bacterium Thermovirga lienii type strain (Cas60314(T)).</title>
        <authorList>
            <person name="Goker M."/>
            <person name="Saunders E."/>
            <person name="Lapidus A."/>
            <person name="Nolan M."/>
            <person name="Lucas S."/>
            <person name="Hammon N."/>
            <person name="Deshpande S."/>
            <person name="Cheng J.F."/>
            <person name="Han C."/>
            <person name="Tapia R."/>
            <person name="Goodwin L.A."/>
            <person name="Pitluck S."/>
            <person name="Liolios K."/>
            <person name="Mavromatis K."/>
            <person name="Pagani I."/>
            <person name="Ivanova N."/>
            <person name="Mikhailova N."/>
            <person name="Pati A."/>
            <person name="Chen A."/>
            <person name="Palaniappan K."/>
            <person name="Land M."/>
            <person name="Chang Y.J."/>
            <person name="Jeffries C.D."/>
            <person name="Brambilla E.M."/>
            <person name="Rohde M."/>
            <person name="Spring S."/>
            <person name="Detter J.C."/>
            <person name="Woyke T."/>
            <person name="Bristow J."/>
            <person name="Eisen J.A."/>
            <person name="Markowitz V."/>
            <person name="Hugenholtz P."/>
            <person name="Kyrpides N.C."/>
            <person name="Klenk H.P."/>
        </authorList>
    </citation>
    <scope>NUCLEOTIDE SEQUENCE [LARGE SCALE GENOMIC DNA]</scope>
    <source>
        <strain evidence="7">ATCC BAA-1197 / DSM 17291 / Cas60314</strain>
    </source>
</reference>
<dbReference type="EMBL" id="CP003096">
    <property type="protein sequence ID" value="AER67296.1"/>
    <property type="molecule type" value="Genomic_DNA"/>
</dbReference>
<keyword evidence="1 3" id="KW-0556">Organic radical</keyword>
<reference evidence="7" key="1">
    <citation type="submission" date="2011-10" db="EMBL/GenBank/DDBJ databases">
        <title>The complete genome of chromosome of Thermovirga lienii DSM 17291.</title>
        <authorList>
            <consortium name="US DOE Joint Genome Institute (JGI-PGF)"/>
            <person name="Lucas S."/>
            <person name="Copeland A."/>
            <person name="Lapidus A."/>
            <person name="Glavina del Rio T."/>
            <person name="Dalin E."/>
            <person name="Tice H."/>
            <person name="Bruce D."/>
            <person name="Goodwin L."/>
            <person name="Pitluck S."/>
            <person name="Peters L."/>
            <person name="Mikhailova N."/>
            <person name="Saunders E."/>
            <person name="Kyrpides N."/>
            <person name="Mavromatis K."/>
            <person name="Ivanova N."/>
            <person name="Last F.I."/>
            <person name="Brettin T."/>
            <person name="Detter J.C."/>
            <person name="Han C."/>
            <person name="Larimer F."/>
            <person name="Land M."/>
            <person name="Hauser L."/>
            <person name="Markowitz V."/>
            <person name="Cheng J.-F."/>
            <person name="Hugenholtz P."/>
            <person name="Woyke T."/>
            <person name="Wu D."/>
            <person name="Spring S."/>
            <person name="Schroeder M."/>
            <person name="Brambilla E.-M."/>
            <person name="Klenk H.-P."/>
            <person name="Eisen J.A."/>
        </authorList>
    </citation>
    <scope>NUCLEOTIDE SEQUENCE [LARGE SCALE GENOMIC DNA]</scope>
    <source>
        <strain evidence="7">ATCC BAA-1197 / DSM 17291 / Cas60314</strain>
    </source>
</reference>
<dbReference type="PANTHER" id="PTHR43641:SF2">
    <property type="entry name" value="DEHYDRATASE YBIW-RELATED"/>
    <property type="match status" value="1"/>
</dbReference>
<dbReference type="FunFam" id="3.20.70.20:FF:000008">
    <property type="entry name" value="Hypothetical formate acetyltransferase 3"/>
    <property type="match status" value="1"/>
</dbReference>
<dbReference type="eggNOG" id="COG1882">
    <property type="taxonomic scope" value="Bacteria"/>
</dbReference>
<dbReference type="Pfam" id="PF01228">
    <property type="entry name" value="Gly_radical"/>
    <property type="match status" value="1"/>
</dbReference>
<evidence type="ECO:0000256" key="2">
    <source>
        <dbReference type="ARBA" id="ARBA00023239"/>
    </source>
</evidence>
<evidence type="ECO:0000313" key="7">
    <source>
        <dbReference type="Proteomes" id="UP000005868"/>
    </source>
</evidence>
<dbReference type="GO" id="GO:0005829">
    <property type="term" value="C:cytosol"/>
    <property type="evidence" value="ECO:0007669"/>
    <property type="project" value="TreeGrafter"/>
</dbReference>
<protein>
    <submittedName>
        <fullName evidence="6">Pyruvate formate-lyase</fullName>
        <ecNumber evidence="6">2.3.1.54</ecNumber>
    </submittedName>
</protein>